<dbReference type="InterPro" id="IPR036615">
    <property type="entry name" value="Mur_ligase_C_dom_sf"/>
</dbReference>
<evidence type="ECO:0000256" key="6">
    <source>
        <dbReference type="ARBA" id="ARBA00022960"/>
    </source>
</evidence>
<keyword evidence="1 10" id="KW-0963">Cytoplasm</keyword>
<dbReference type="Pfam" id="PF02875">
    <property type="entry name" value="Mur_ligase_C"/>
    <property type="match status" value="1"/>
</dbReference>
<comment type="pathway">
    <text evidence="10 11">Cell wall biogenesis; peptidoglycan biosynthesis.</text>
</comment>
<evidence type="ECO:0000256" key="4">
    <source>
        <dbReference type="ARBA" id="ARBA00022741"/>
    </source>
</evidence>
<evidence type="ECO:0000256" key="5">
    <source>
        <dbReference type="ARBA" id="ARBA00022840"/>
    </source>
</evidence>
<dbReference type="SUPFAM" id="SSF63418">
    <property type="entry name" value="MurE/MurF N-terminal domain"/>
    <property type="match status" value="1"/>
</dbReference>
<keyword evidence="16" id="KW-1185">Reference proteome</keyword>
<dbReference type="Gene3D" id="3.40.1190.10">
    <property type="entry name" value="Mur-like, catalytic domain"/>
    <property type="match status" value="1"/>
</dbReference>
<dbReference type="InterPro" id="IPR004101">
    <property type="entry name" value="Mur_ligase_C"/>
</dbReference>
<dbReference type="InterPro" id="IPR000713">
    <property type="entry name" value="Mur_ligase_N"/>
</dbReference>
<dbReference type="InterPro" id="IPR013221">
    <property type="entry name" value="Mur_ligase_cen"/>
</dbReference>
<dbReference type="InterPro" id="IPR005863">
    <property type="entry name" value="UDP-N-AcMur_synth"/>
</dbReference>
<dbReference type="Gene3D" id="3.40.1390.10">
    <property type="entry name" value="MurE/MurF, N-terminal domain"/>
    <property type="match status" value="1"/>
</dbReference>
<keyword evidence="7 10" id="KW-0573">Peptidoglycan synthesis</keyword>
<dbReference type="Pfam" id="PF08245">
    <property type="entry name" value="Mur_ligase_M"/>
    <property type="match status" value="1"/>
</dbReference>
<comment type="function">
    <text evidence="10 11">Involved in cell wall formation. Catalyzes the final step in the synthesis of UDP-N-acetylmuramoyl-pentapeptide, the precursor of murein.</text>
</comment>
<evidence type="ECO:0000259" key="13">
    <source>
        <dbReference type="Pfam" id="PF02875"/>
    </source>
</evidence>
<evidence type="ECO:0000259" key="14">
    <source>
        <dbReference type="Pfam" id="PF08245"/>
    </source>
</evidence>
<comment type="caution">
    <text evidence="15">The sequence shown here is derived from an EMBL/GenBank/DDBJ whole genome shotgun (WGS) entry which is preliminary data.</text>
</comment>
<comment type="catalytic activity">
    <reaction evidence="10 11">
        <text>D-alanyl-D-alanine + UDP-N-acetyl-alpha-D-muramoyl-L-alanyl-gamma-D-glutamyl-meso-2,6-diaminopimelate + ATP = UDP-N-acetyl-alpha-D-muramoyl-L-alanyl-gamma-D-glutamyl-meso-2,6-diaminopimeloyl-D-alanyl-D-alanine + ADP + phosphate + H(+)</text>
        <dbReference type="Rhea" id="RHEA:28374"/>
        <dbReference type="ChEBI" id="CHEBI:15378"/>
        <dbReference type="ChEBI" id="CHEBI:30616"/>
        <dbReference type="ChEBI" id="CHEBI:43474"/>
        <dbReference type="ChEBI" id="CHEBI:57822"/>
        <dbReference type="ChEBI" id="CHEBI:61386"/>
        <dbReference type="ChEBI" id="CHEBI:83905"/>
        <dbReference type="ChEBI" id="CHEBI:456216"/>
        <dbReference type="EC" id="6.3.2.10"/>
    </reaction>
</comment>
<dbReference type="Gene3D" id="3.90.190.20">
    <property type="entry name" value="Mur ligase, C-terminal domain"/>
    <property type="match status" value="1"/>
</dbReference>
<feature type="domain" description="Mur ligase central" evidence="14">
    <location>
        <begin position="113"/>
        <end position="298"/>
    </location>
</feature>
<dbReference type="InterPro" id="IPR036565">
    <property type="entry name" value="Mur-like_cat_sf"/>
</dbReference>
<evidence type="ECO:0000313" key="16">
    <source>
        <dbReference type="Proteomes" id="UP000315103"/>
    </source>
</evidence>
<keyword evidence="5 10" id="KW-0067">ATP-binding</keyword>
<proteinExistence type="inferred from homology"/>
<dbReference type="InterPro" id="IPR051046">
    <property type="entry name" value="MurCDEF_CellWall_CoF430Synth"/>
</dbReference>
<dbReference type="SUPFAM" id="SSF53623">
    <property type="entry name" value="MurD-like peptide ligases, catalytic domain"/>
    <property type="match status" value="1"/>
</dbReference>
<sequence length="454" mass="49832">MIETTIEKIAELCGGSMNQAAQARKDEMIRGVSIDTRTLEKNNLFVPFKGENADGHRFIQQAFDLGAALSLTEQAVEDGNQDLPLIHVEDGLRALQDIAQGYLEAVSPKVVAITGSNGKTTTKDMVECLLSPHFKVKKTIGNYNNEIGLPLTILQLDRDTEISILEMGMDAKGDIRFLSRMTTPDIAILTNVGESHIEKLGSRENIAHAKYEIVDGLGKNGTFIYSRDYPLLEGIVDRSANYNIRTAGQNAENDLQVANVRQTPDGTRFELLPMKVDVGIPQLGTHNAANASLALLAAEALGLDIREAKKHFEKLVVTDMRMERVHHKSGATIINDAYNASPTSMKSALDTVGRMEAGRRILVLGDILELGSYSEPLHQSIAQHINDSGHGYDYLFTFGDASKIIHDYADIEVKQHHDDIESLADALQHVMTEDSVILLKGSRGMALERVIGHI</sequence>
<dbReference type="GO" id="GO:0051301">
    <property type="term" value="P:cell division"/>
    <property type="evidence" value="ECO:0007669"/>
    <property type="project" value="UniProtKB-KW"/>
</dbReference>
<dbReference type="GO" id="GO:0047480">
    <property type="term" value="F:UDP-N-acetylmuramoyl-tripeptide-D-alanyl-D-alanine ligase activity"/>
    <property type="evidence" value="ECO:0007669"/>
    <property type="project" value="UniProtKB-UniRule"/>
</dbReference>
<evidence type="ECO:0000256" key="8">
    <source>
        <dbReference type="ARBA" id="ARBA00023306"/>
    </source>
</evidence>
<accession>A0A558ASI2</accession>
<dbReference type="NCBIfam" id="TIGR01143">
    <property type="entry name" value="murF"/>
    <property type="match status" value="1"/>
</dbReference>
<dbReference type="GO" id="GO:0005524">
    <property type="term" value="F:ATP binding"/>
    <property type="evidence" value="ECO:0007669"/>
    <property type="project" value="UniProtKB-UniRule"/>
</dbReference>
<keyword evidence="8 10" id="KW-0131">Cell cycle</keyword>
<dbReference type="GO" id="GO:0008360">
    <property type="term" value="P:regulation of cell shape"/>
    <property type="evidence" value="ECO:0007669"/>
    <property type="project" value="UniProtKB-KW"/>
</dbReference>
<dbReference type="RefSeq" id="WP_145289087.1">
    <property type="nucleotide sequence ID" value="NZ_VMSJ01000004.1"/>
</dbReference>
<keyword evidence="6 10" id="KW-0133">Cell shape</keyword>
<dbReference type="Proteomes" id="UP000315103">
    <property type="component" value="Unassembled WGS sequence"/>
</dbReference>
<keyword evidence="4 10" id="KW-0547">Nucleotide-binding</keyword>
<name>A0A558ASI2_9STAP</name>
<evidence type="ECO:0000256" key="11">
    <source>
        <dbReference type="RuleBase" id="RU004136"/>
    </source>
</evidence>
<feature type="binding site" evidence="10">
    <location>
        <begin position="115"/>
        <end position="121"/>
    </location>
    <ligand>
        <name>ATP</name>
        <dbReference type="ChEBI" id="CHEBI:30616"/>
    </ligand>
</feature>
<evidence type="ECO:0000256" key="9">
    <source>
        <dbReference type="ARBA" id="ARBA00023316"/>
    </source>
</evidence>
<dbReference type="EMBL" id="VMSJ01000004">
    <property type="protein sequence ID" value="TVT27225.1"/>
    <property type="molecule type" value="Genomic_DNA"/>
</dbReference>
<dbReference type="InterPro" id="IPR035911">
    <property type="entry name" value="MurE/MurF_N"/>
</dbReference>
<keyword evidence="9 10" id="KW-0961">Cell wall biogenesis/degradation</keyword>
<gene>
    <name evidence="10" type="primary">murF</name>
    <name evidence="15" type="ORF">FO441_09255</name>
</gene>
<protein>
    <recommendedName>
        <fullName evidence="10 11">UDP-N-acetylmuramoyl-tripeptide--D-alanyl-D-alanine ligase</fullName>
        <ecNumber evidence="10 11">6.3.2.10</ecNumber>
    </recommendedName>
    <alternativeName>
        <fullName evidence="10">D-alanyl-D-alanine-adding enzyme</fullName>
    </alternativeName>
</protein>
<reference evidence="15 16" key="1">
    <citation type="submission" date="2019-07" db="EMBL/GenBank/DDBJ databases">
        <title>Salinicoccus cyprini sp. nov., isolated from gastro-intestinal tract of mirror carp, Cyprinus carpio var. specularis, collected from Gobind Sagar Reservoir, Himachal Pradesh, India.</title>
        <authorList>
            <person name="Talwar C."/>
            <person name="Singh A.K."/>
            <person name="Lal R."/>
            <person name="Negi R.K."/>
        </authorList>
    </citation>
    <scope>NUCLEOTIDE SEQUENCE [LARGE SCALE GENOMIC DNA]</scope>
    <source>
        <strain evidence="15 16">CT19</strain>
    </source>
</reference>
<evidence type="ECO:0000256" key="10">
    <source>
        <dbReference type="HAMAP-Rule" id="MF_02019"/>
    </source>
</evidence>
<dbReference type="PANTHER" id="PTHR43024">
    <property type="entry name" value="UDP-N-ACETYLMURAMOYL-TRIPEPTIDE--D-ALANYL-D-ALANINE LIGASE"/>
    <property type="match status" value="1"/>
</dbReference>
<feature type="domain" description="Mur ligase C-terminal" evidence="13">
    <location>
        <begin position="320"/>
        <end position="443"/>
    </location>
</feature>
<evidence type="ECO:0000256" key="3">
    <source>
        <dbReference type="ARBA" id="ARBA00022618"/>
    </source>
</evidence>
<comment type="subcellular location">
    <subcellularLocation>
        <location evidence="10 11">Cytoplasm</location>
    </subcellularLocation>
</comment>
<dbReference type="HAMAP" id="MF_02019">
    <property type="entry name" value="MurF"/>
    <property type="match status" value="1"/>
</dbReference>
<dbReference type="Pfam" id="PF01225">
    <property type="entry name" value="Mur_ligase"/>
    <property type="match status" value="1"/>
</dbReference>
<dbReference type="PANTHER" id="PTHR43024:SF1">
    <property type="entry name" value="UDP-N-ACETYLMURAMOYL-TRIPEPTIDE--D-ALANYL-D-ALANINE LIGASE"/>
    <property type="match status" value="1"/>
</dbReference>
<dbReference type="GO" id="GO:0008766">
    <property type="term" value="F:UDP-N-acetylmuramoylalanyl-D-glutamyl-2,6-diaminopimelate-D-alanyl-D-alanine ligase activity"/>
    <property type="evidence" value="ECO:0007669"/>
    <property type="project" value="RHEA"/>
</dbReference>
<evidence type="ECO:0000256" key="1">
    <source>
        <dbReference type="ARBA" id="ARBA00022490"/>
    </source>
</evidence>
<evidence type="ECO:0000256" key="2">
    <source>
        <dbReference type="ARBA" id="ARBA00022598"/>
    </source>
</evidence>
<dbReference type="GO" id="GO:0071555">
    <property type="term" value="P:cell wall organization"/>
    <property type="evidence" value="ECO:0007669"/>
    <property type="project" value="UniProtKB-KW"/>
</dbReference>
<dbReference type="SUPFAM" id="SSF53244">
    <property type="entry name" value="MurD-like peptide ligases, peptide-binding domain"/>
    <property type="match status" value="1"/>
</dbReference>
<feature type="domain" description="Mur ligase N-terminal catalytic" evidence="12">
    <location>
        <begin position="29"/>
        <end position="102"/>
    </location>
</feature>
<dbReference type="EC" id="6.3.2.10" evidence="10 11"/>
<organism evidence="15 16">
    <name type="scientific">Salinicoccus cyprini</name>
    <dbReference type="NCBI Taxonomy" id="2493691"/>
    <lineage>
        <taxon>Bacteria</taxon>
        <taxon>Bacillati</taxon>
        <taxon>Bacillota</taxon>
        <taxon>Bacilli</taxon>
        <taxon>Bacillales</taxon>
        <taxon>Staphylococcaceae</taxon>
        <taxon>Salinicoccus</taxon>
    </lineage>
</organism>
<keyword evidence="3 10" id="KW-0132">Cell division</keyword>
<keyword evidence="2 10" id="KW-0436">Ligase</keyword>
<evidence type="ECO:0000259" key="12">
    <source>
        <dbReference type="Pfam" id="PF01225"/>
    </source>
</evidence>
<evidence type="ECO:0000313" key="15">
    <source>
        <dbReference type="EMBL" id="TVT27225.1"/>
    </source>
</evidence>
<dbReference type="AlphaFoldDB" id="A0A558ASI2"/>
<dbReference type="OrthoDB" id="9801978at2"/>
<evidence type="ECO:0000256" key="7">
    <source>
        <dbReference type="ARBA" id="ARBA00022984"/>
    </source>
</evidence>
<dbReference type="GO" id="GO:0009252">
    <property type="term" value="P:peptidoglycan biosynthetic process"/>
    <property type="evidence" value="ECO:0007669"/>
    <property type="project" value="UniProtKB-UniRule"/>
</dbReference>
<comment type="similarity">
    <text evidence="10">Belongs to the MurCDEF family. MurF subfamily.</text>
</comment>
<dbReference type="UniPathway" id="UPA00219"/>
<dbReference type="GO" id="GO:0005737">
    <property type="term" value="C:cytoplasm"/>
    <property type="evidence" value="ECO:0007669"/>
    <property type="project" value="UniProtKB-SubCell"/>
</dbReference>